<name>A0A286UND4_9AGAM</name>
<dbReference type="OrthoDB" id="5345779at2759"/>
<comment type="caution">
    <text evidence="1">The sequence shown here is derived from an EMBL/GenBank/DDBJ whole genome shotgun (WGS) entry which is preliminary data.</text>
</comment>
<dbReference type="InParanoid" id="A0A286UND4"/>
<dbReference type="STRING" id="2282107.A0A286UND4"/>
<dbReference type="AlphaFoldDB" id="A0A286UND4"/>
<proteinExistence type="predicted"/>
<evidence type="ECO:0000313" key="2">
    <source>
        <dbReference type="Proteomes" id="UP000217199"/>
    </source>
</evidence>
<dbReference type="Gene3D" id="3.80.10.10">
    <property type="entry name" value="Ribonuclease Inhibitor"/>
    <property type="match status" value="1"/>
</dbReference>
<protein>
    <recommendedName>
        <fullName evidence="3">F-box domain-containing protein</fullName>
    </recommendedName>
</protein>
<dbReference type="InterPro" id="IPR032675">
    <property type="entry name" value="LRR_dom_sf"/>
</dbReference>
<accession>A0A286UND4</accession>
<dbReference type="Proteomes" id="UP000217199">
    <property type="component" value="Unassembled WGS sequence"/>
</dbReference>
<dbReference type="EMBL" id="NBII01000003">
    <property type="protein sequence ID" value="PAV21014.1"/>
    <property type="molecule type" value="Genomic_DNA"/>
</dbReference>
<organism evidence="1 2">
    <name type="scientific">Pyrrhoderma noxium</name>
    <dbReference type="NCBI Taxonomy" id="2282107"/>
    <lineage>
        <taxon>Eukaryota</taxon>
        <taxon>Fungi</taxon>
        <taxon>Dikarya</taxon>
        <taxon>Basidiomycota</taxon>
        <taxon>Agaricomycotina</taxon>
        <taxon>Agaricomycetes</taxon>
        <taxon>Hymenochaetales</taxon>
        <taxon>Hymenochaetaceae</taxon>
        <taxon>Pyrrhoderma</taxon>
    </lineage>
</organism>
<keyword evidence="2" id="KW-1185">Reference proteome</keyword>
<evidence type="ECO:0000313" key="1">
    <source>
        <dbReference type="EMBL" id="PAV21014.1"/>
    </source>
</evidence>
<sequence>MTVPSLPPELWREILVLAIEDEPILKPSLLSPLAEAIWFKAIDKEWMLRKPLEEIQARHRRNCVVKKAFTQTCTMFAEIGVELMYSSILVSDPVRLQKLISVLDENPKLGWWTRAIYIYIDDRLGSRDMNTLIANGYLVSLIQRCPNLQILMVDPQINPVSFLSVADILRTNCANTIKMIQWKVAYTSQAKIVPATIGLRNLEALQIEINYPSEEPSATLPGIRKIMDINFPHLRQLQLRGAIQDFVDQVATWEMPKLKELTLDFKACRHDFPDVLEVIVPHAIQLEVLNLNSIPTLDVPAILNMCPNLVTFCFNLDWQLEGNLIQRAHSKITNIGLYGLRHAFGVGFAGEVAQVNPFEAIIMRRRNDVNFVAINKSNFPNLGLIRVLDTGLLNDLHKNDGPAAGVCYDRWERWWEQCVSQRVRLEDCVGNLLGTLPQKDDDDDDPDVTGSLLDA</sequence>
<dbReference type="SUPFAM" id="SSF52047">
    <property type="entry name" value="RNI-like"/>
    <property type="match status" value="1"/>
</dbReference>
<evidence type="ECO:0008006" key="3">
    <source>
        <dbReference type="Google" id="ProtNLM"/>
    </source>
</evidence>
<gene>
    <name evidence="1" type="ORF">PNOK_0364100</name>
</gene>
<reference evidence="1 2" key="1">
    <citation type="journal article" date="2017" name="Mol. Ecol.">
        <title>Comparative and population genomic landscape of Phellinus noxius: A hypervariable fungus causing root rot in trees.</title>
        <authorList>
            <person name="Chung C.L."/>
            <person name="Lee T.J."/>
            <person name="Akiba M."/>
            <person name="Lee H.H."/>
            <person name="Kuo T.H."/>
            <person name="Liu D."/>
            <person name="Ke H.M."/>
            <person name="Yokoi T."/>
            <person name="Roa M.B."/>
            <person name="Lu M.J."/>
            <person name="Chang Y.Y."/>
            <person name="Ann P.J."/>
            <person name="Tsai J.N."/>
            <person name="Chen C.Y."/>
            <person name="Tzean S.S."/>
            <person name="Ota Y."/>
            <person name="Hattori T."/>
            <person name="Sahashi N."/>
            <person name="Liou R.F."/>
            <person name="Kikuchi T."/>
            <person name="Tsai I.J."/>
        </authorList>
    </citation>
    <scope>NUCLEOTIDE SEQUENCE [LARGE SCALE GENOMIC DNA]</scope>
    <source>
        <strain evidence="1 2">FFPRI411160</strain>
    </source>
</reference>